<accession>A0A9P4V827</accession>
<dbReference type="AlphaFoldDB" id="A0A9P4V827"/>
<gene>
    <name evidence="2" type="ORF">EJ04DRAFT_509204</name>
</gene>
<evidence type="ECO:0000313" key="3">
    <source>
        <dbReference type="Proteomes" id="UP000799444"/>
    </source>
</evidence>
<keyword evidence="3" id="KW-1185">Reference proteome</keyword>
<evidence type="ECO:0000256" key="1">
    <source>
        <dbReference type="SAM" id="MobiDB-lite"/>
    </source>
</evidence>
<dbReference type="Proteomes" id="UP000799444">
    <property type="component" value="Unassembled WGS sequence"/>
</dbReference>
<feature type="region of interest" description="Disordered" evidence="1">
    <location>
        <begin position="37"/>
        <end position="62"/>
    </location>
</feature>
<comment type="caution">
    <text evidence="2">The sequence shown here is derived from an EMBL/GenBank/DDBJ whole genome shotgun (WGS) entry which is preliminary data.</text>
</comment>
<name>A0A9P4V827_9PLEO</name>
<dbReference type="EMBL" id="ML996106">
    <property type="protein sequence ID" value="KAF2739050.1"/>
    <property type="molecule type" value="Genomic_DNA"/>
</dbReference>
<proteinExistence type="predicted"/>
<reference evidence="2" key="1">
    <citation type="journal article" date="2020" name="Stud. Mycol.">
        <title>101 Dothideomycetes genomes: a test case for predicting lifestyles and emergence of pathogens.</title>
        <authorList>
            <person name="Haridas S."/>
            <person name="Albert R."/>
            <person name="Binder M."/>
            <person name="Bloem J."/>
            <person name="Labutti K."/>
            <person name="Salamov A."/>
            <person name="Andreopoulos B."/>
            <person name="Baker S."/>
            <person name="Barry K."/>
            <person name="Bills G."/>
            <person name="Bluhm B."/>
            <person name="Cannon C."/>
            <person name="Castanera R."/>
            <person name="Culley D."/>
            <person name="Daum C."/>
            <person name="Ezra D."/>
            <person name="Gonzalez J."/>
            <person name="Henrissat B."/>
            <person name="Kuo A."/>
            <person name="Liang C."/>
            <person name="Lipzen A."/>
            <person name="Lutzoni F."/>
            <person name="Magnuson J."/>
            <person name="Mondo S."/>
            <person name="Nolan M."/>
            <person name="Ohm R."/>
            <person name="Pangilinan J."/>
            <person name="Park H.-J."/>
            <person name="Ramirez L."/>
            <person name="Alfaro M."/>
            <person name="Sun H."/>
            <person name="Tritt A."/>
            <person name="Yoshinaga Y."/>
            <person name="Zwiers L.-H."/>
            <person name="Turgeon B."/>
            <person name="Goodwin S."/>
            <person name="Spatafora J."/>
            <person name="Crous P."/>
            <person name="Grigoriev I."/>
        </authorList>
    </citation>
    <scope>NUCLEOTIDE SEQUENCE</scope>
    <source>
        <strain evidence="2">CBS 125425</strain>
    </source>
</reference>
<protein>
    <submittedName>
        <fullName evidence="2">Uncharacterized protein</fullName>
    </submittedName>
</protein>
<sequence>MRGLAKDSIAFVFGCVCVWGLFSTPHSAVLLFQSPSSTDGRRLRSMNNSLGEAAPVETSTTTSKDFKRSLQMLMHAAPLSHSPPLRPFRRQTPAWSKIIVLENSPIAR</sequence>
<evidence type="ECO:0000313" key="2">
    <source>
        <dbReference type="EMBL" id="KAF2739050.1"/>
    </source>
</evidence>
<organism evidence="2 3">
    <name type="scientific">Polyplosphaeria fusca</name>
    <dbReference type="NCBI Taxonomy" id="682080"/>
    <lineage>
        <taxon>Eukaryota</taxon>
        <taxon>Fungi</taxon>
        <taxon>Dikarya</taxon>
        <taxon>Ascomycota</taxon>
        <taxon>Pezizomycotina</taxon>
        <taxon>Dothideomycetes</taxon>
        <taxon>Pleosporomycetidae</taxon>
        <taxon>Pleosporales</taxon>
        <taxon>Tetraplosphaeriaceae</taxon>
        <taxon>Polyplosphaeria</taxon>
    </lineage>
</organism>